<dbReference type="Proteomes" id="UP001642360">
    <property type="component" value="Unassembled WGS sequence"/>
</dbReference>
<keyword evidence="3" id="KW-1185">Reference proteome</keyword>
<proteinExistence type="predicted"/>
<comment type="caution">
    <text evidence="2">The sequence shown here is derived from an EMBL/GenBank/DDBJ whole genome shotgun (WGS) entry which is preliminary data.</text>
</comment>
<evidence type="ECO:0000256" key="1">
    <source>
        <dbReference type="SAM" id="MobiDB-lite"/>
    </source>
</evidence>
<reference evidence="2 3" key="1">
    <citation type="submission" date="2024-02" db="EMBL/GenBank/DDBJ databases">
        <authorList>
            <person name="Vignale AGUSTIN F."/>
            <person name="Sosa J E."/>
            <person name="Modenutti C."/>
        </authorList>
    </citation>
    <scope>NUCLEOTIDE SEQUENCE [LARGE SCALE GENOMIC DNA]</scope>
</reference>
<dbReference type="EMBL" id="CAUOFW020008814">
    <property type="protein sequence ID" value="CAK9183928.1"/>
    <property type="molecule type" value="Genomic_DNA"/>
</dbReference>
<gene>
    <name evidence="2" type="ORF">ILEXP_LOCUS54226</name>
</gene>
<feature type="compositionally biased region" description="Polar residues" evidence="1">
    <location>
        <begin position="102"/>
        <end position="123"/>
    </location>
</feature>
<protein>
    <submittedName>
        <fullName evidence="2">Uncharacterized protein</fullName>
    </submittedName>
</protein>
<feature type="region of interest" description="Disordered" evidence="1">
    <location>
        <begin position="80"/>
        <end position="130"/>
    </location>
</feature>
<evidence type="ECO:0000313" key="3">
    <source>
        <dbReference type="Proteomes" id="UP001642360"/>
    </source>
</evidence>
<feature type="compositionally biased region" description="Polar residues" evidence="1">
    <location>
        <begin position="80"/>
        <end position="92"/>
    </location>
</feature>
<name>A0ABC8US77_9AQUA</name>
<evidence type="ECO:0000313" key="2">
    <source>
        <dbReference type="EMBL" id="CAK9183928.1"/>
    </source>
</evidence>
<sequence>MEHETLPQVNEQEANCKKTELLRLESWGSSGKQGGRRSKKFKQVLLDAGDEVETVVRTMQGIKDQTRAICQVSSNKPLLRTTCNPPQGSESPIANPLPSRGVPTNSQGISKNSQRKNLNSTNLVEPGNNGDPPSFVGTFSILEDPKVGAFIRLPFDPRLNIAVPNPWDDINPNSLGYFVTEPLESPVDGKAHYEYRDQDSLIVLGQNPLEAHSLVIQVEPFMNMNQNKEDEGELT</sequence>
<accession>A0ABC8US77</accession>
<dbReference type="AlphaFoldDB" id="A0ABC8US77"/>
<organism evidence="2 3">
    <name type="scientific">Ilex paraguariensis</name>
    <name type="common">yerba mate</name>
    <dbReference type="NCBI Taxonomy" id="185542"/>
    <lineage>
        <taxon>Eukaryota</taxon>
        <taxon>Viridiplantae</taxon>
        <taxon>Streptophyta</taxon>
        <taxon>Embryophyta</taxon>
        <taxon>Tracheophyta</taxon>
        <taxon>Spermatophyta</taxon>
        <taxon>Magnoliopsida</taxon>
        <taxon>eudicotyledons</taxon>
        <taxon>Gunneridae</taxon>
        <taxon>Pentapetalae</taxon>
        <taxon>asterids</taxon>
        <taxon>campanulids</taxon>
        <taxon>Aquifoliales</taxon>
        <taxon>Aquifoliaceae</taxon>
        <taxon>Ilex</taxon>
    </lineage>
</organism>